<dbReference type="FunFam" id="3.30.70.270:FF:000001">
    <property type="entry name" value="Diguanylate cyclase domain protein"/>
    <property type="match status" value="1"/>
</dbReference>
<feature type="domain" description="EAL" evidence="1">
    <location>
        <begin position="425"/>
        <end position="675"/>
    </location>
</feature>
<dbReference type="Gene3D" id="3.20.20.450">
    <property type="entry name" value="EAL domain"/>
    <property type="match status" value="1"/>
</dbReference>
<name>A0A1Y5T909_9RHOB</name>
<evidence type="ECO:0000259" key="1">
    <source>
        <dbReference type="PROSITE" id="PS50883"/>
    </source>
</evidence>
<dbReference type="AlphaFoldDB" id="A0A1Y5T909"/>
<dbReference type="InterPro" id="IPR029787">
    <property type="entry name" value="Nucleotide_cyclase"/>
</dbReference>
<dbReference type="PROSITE" id="PS50883">
    <property type="entry name" value="EAL"/>
    <property type="match status" value="1"/>
</dbReference>
<dbReference type="EMBL" id="FWFT01000006">
    <property type="protein sequence ID" value="SLN58109.1"/>
    <property type="molecule type" value="Genomic_DNA"/>
</dbReference>
<dbReference type="InterPro" id="IPR035965">
    <property type="entry name" value="PAS-like_dom_sf"/>
</dbReference>
<dbReference type="Pfam" id="PF00990">
    <property type="entry name" value="GGDEF"/>
    <property type="match status" value="1"/>
</dbReference>
<dbReference type="PANTHER" id="PTHR44757">
    <property type="entry name" value="DIGUANYLATE CYCLASE DGCP"/>
    <property type="match status" value="1"/>
</dbReference>
<dbReference type="InterPro" id="IPR052155">
    <property type="entry name" value="Biofilm_reg_signaling"/>
</dbReference>
<dbReference type="OrthoDB" id="9814202at2"/>
<dbReference type="Gene3D" id="3.30.70.270">
    <property type="match status" value="1"/>
</dbReference>
<gene>
    <name evidence="3" type="primary">gmr_4</name>
    <name evidence="3" type="ORF">PSJ8397_03043</name>
</gene>
<protein>
    <submittedName>
        <fullName evidence="3">Cyclic di-GMP phosphodiesterase Gmr</fullName>
        <ecNumber evidence="3">3.1.4.52</ecNumber>
    </submittedName>
</protein>
<keyword evidence="4" id="KW-1185">Reference proteome</keyword>
<accession>A0A1Y5T909</accession>
<proteinExistence type="predicted"/>
<sequence length="680" mass="75754">MTIVHLNNVSSKTNPADGLSAGSFDLAYRLEAAIWLYDIDHMRILRANRAACQLWSAASEEDLLARDLSKDMSKTVAKRLNQYQADFENHDMSFTELWTLYPEGKPQNVLVVFRGLRLEDGRMAMQCEVVGQSGDEPENVRSTEALLHTDVLIMLFSQEGPSLYLNPVARHAFGGMIDKVNSIFVDQDEFFSIADNTLQDGELRRLTQLATVDGVRWFDLRVKSCLDAVSGKPAFMMTAIDVSELKEARDTARHLANRDQLTGLHNRTYLQRHFAWLEGQGSAEGTAIVVFDVDNFKQINDRYGHEAGDTVLREIAQRTAGLMLPTDLVARLGGDEFVIVMHSGQTRQATREAVERVRRAVCLPMHHGKTRLDATISVGISFVEGPPDFKNVMREADIALYRSKNTGRDCVTVFDAQMGIEIAARECLDRALRTAINQREFTLHYQPRLDLKSGKIIGAEGLVRWDRPGRGLVYPAEFIEVCEENGLIDEIGAQVFEMGCAQAIAWHKQGVDLELSLNVSPRQFADNGFIEALAALAAQHDFPKGKIELELTENALIGDPKKLAKKLRQITTMGYKIAIDDFGTGYSNLSYITQFPLTCIKIDRSFIQQLPSSGPIVQLILTLGRQIGATVVSEGVETVDHLDWLSERDCDEVQGFLITKPLPLPEFEAFAAGFSVDALA</sequence>
<dbReference type="EC" id="3.1.4.52" evidence="3"/>
<dbReference type="InterPro" id="IPR001633">
    <property type="entry name" value="EAL_dom"/>
</dbReference>
<dbReference type="PROSITE" id="PS50887">
    <property type="entry name" value="GGDEF"/>
    <property type="match status" value="1"/>
</dbReference>
<dbReference type="Pfam" id="PF00563">
    <property type="entry name" value="EAL"/>
    <property type="match status" value="1"/>
</dbReference>
<dbReference type="InterPro" id="IPR043128">
    <property type="entry name" value="Rev_trsase/Diguanyl_cyclase"/>
</dbReference>
<dbReference type="GO" id="GO:0071111">
    <property type="term" value="F:cyclic-guanylate-specific phosphodiesterase activity"/>
    <property type="evidence" value="ECO:0007669"/>
    <property type="project" value="UniProtKB-EC"/>
</dbReference>
<reference evidence="3 4" key="1">
    <citation type="submission" date="2017-03" db="EMBL/GenBank/DDBJ databases">
        <authorList>
            <person name="Afonso C.L."/>
            <person name="Miller P.J."/>
            <person name="Scott M.A."/>
            <person name="Spackman E."/>
            <person name="Goraichik I."/>
            <person name="Dimitrov K.M."/>
            <person name="Suarez D.L."/>
            <person name="Swayne D.E."/>
        </authorList>
    </citation>
    <scope>NUCLEOTIDE SEQUENCE [LARGE SCALE GENOMIC DNA]</scope>
    <source>
        <strain evidence="3 4">CECT 8397</strain>
    </source>
</reference>
<dbReference type="PANTHER" id="PTHR44757:SF2">
    <property type="entry name" value="BIOFILM ARCHITECTURE MAINTENANCE PROTEIN MBAA"/>
    <property type="match status" value="1"/>
</dbReference>
<dbReference type="SUPFAM" id="SSF55785">
    <property type="entry name" value="PYP-like sensor domain (PAS domain)"/>
    <property type="match status" value="1"/>
</dbReference>
<feature type="domain" description="GGDEF" evidence="2">
    <location>
        <begin position="284"/>
        <end position="416"/>
    </location>
</feature>
<dbReference type="SMART" id="SM00052">
    <property type="entry name" value="EAL"/>
    <property type="match status" value="1"/>
</dbReference>
<dbReference type="InterPro" id="IPR000160">
    <property type="entry name" value="GGDEF_dom"/>
</dbReference>
<dbReference type="SMART" id="SM00267">
    <property type="entry name" value="GGDEF"/>
    <property type="match status" value="1"/>
</dbReference>
<keyword evidence="3" id="KW-0378">Hydrolase</keyword>
<organism evidence="3 4">
    <name type="scientific">Pseudooctadecabacter jejudonensis</name>
    <dbReference type="NCBI Taxonomy" id="1391910"/>
    <lineage>
        <taxon>Bacteria</taxon>
        <taxon>Pseudomonadati</taxon>
        <taxon>Pseudomonadota</taxon>
        <taxon>Alphaproteobacteria</taxon>
        <taxon>Rhodobacterales</taxon>
        <taxon>Paracoccaceae</taxon>
        <taxon>Pseudooctadecabacter</taxon>
    </lineage>
</organism>
<evidence type="ECO:0000313" key="4">
    <source>
        <dbReference type="Proteomes" id="UP000193623"/>
    </source>
</evidence>
<dbReference type="SUPFAM" id="SSF141868">
    <property type="entry name" value="EAL domain-like"/>
    <property type="match status" value="1"/>
</dbReference>
<evidence type="ECO:0000313" key="3">
    <source>
        <dbReference type="EMBL" id="SLN58109.1"/>
    </source>
</evidence>
<evidence type="ECO:0000259" key="2">
    <source>
        <dbReference type="PROSITE" id="PS50887"/>
    </source>
</evidence>
<dbReference type="InterPro" id="IPR035919">
    <property type="entry name" value="EAL_sf"/>
</dbReference>
<dbReference type="NCBIfam" id="TIGR00254">
    <property type="entry name" value="GGDEF"/>
    <property type="match status" value="1"/>
</dbReference>
<dbReference type="SUPFAM" id="SSF55073">
    <property type="entry name" value="Nucleotide cyclase"/>
    <property type="match status" value="1"/>
</dbReference>
<dbReference type="Proteomes" id="UP000193623">
    <property type="component" value="Unassembled WGS sequence"/>
</dbReference>
<dbReference type="CDD" id="cd01949">
    <property type="entry name" value="GGDEF"/>
    <property type="match status" value="1"/>
</dbReference>
<dbReference type="CDD" id="cd01948">
    <property type="entry name" value="EAL"/>
    <property type="match status" value="1"/>
</dbReference>